<sequence length="237" mass="25991">MIVVALITIIQLLSQSCSKKLCFNLEHTATGGDQDTHVEIGNEGETISDQGAPVGDQDIEVHDEGANLGDQKVNTEVFDTFDDQSFQFEDFDPLFDQYTFNDRNDQSMGVCVELCAGLGEGQFESDGVCEGLDEGCNKGGSEGGSERGSDGISEGSEEDSGFLEDEENYVSEITGDMSDFYMNVDLDVEYVDRGKGVEIENEDVDTEDIEDLEVINNHKCDSLGEDTDDERRKAILK</sequence>
<feature type="chain" id="PRO_5040400204" evidence="2">
    <location>
        <begin position="19"/>
        <end position="237"/>
    </location>
</feature>
<evidence type="ECO:0000313" key="4">
    <source>
        <dbReference type="Proteomes" id="UP000235145"/>
    </source>
</evidence>
<reference evidence="3 4" key="1">
    <citation type="journal article" date="2017" name="Nat. Commun.">
        <title>Genome assembly with in vitro proximity ligation data and whole-genome triplication in lettuce.</title>
        <authorList>
            <person name="Reyes-Chin-Wo S."/>
            <person name="Wang Z."/>
            <person name="Yang X."/>
            <person name="Kozik A."/>
            <person name="Arikit S."/>
            <person name="Song C."/>
            <person name="Xia L."/>
            <person name="Froenicke L."/>
            <person name="Lavelle D.O."/>
            <person name="Truco M.J."/>
            <person name="Xia R."/>
            <person name="Zhu S."/>
            <person name="Xu C."/>
            <person name="Xu H."/>
            <person name="Xu X."/>
            <person name="Cox K."/>
            <person name="Korf I."/>
            <person name="Meyers B.C."/>
            <person name="Michelmore R.W."/>
        </authorList>
    </citation>
    <scope>NUCLEOTIDE SEQUENCE [LARGE SCALE GENOMIC DNA]</scope>
    <source>
        <strain evidence="4">cv. Salinas</strain>
        <tissue evidence="3">Seedlings</tissue>
    </source>
</reference>
<evidence type="ECO:0000256" key="1">
    <source>
        <dbReference type="SAM" id="MobiDB-lite"/>
    </source>
</evidence>
<feature type="compositionally biased region" description="Acidic residues" evidence="1">
    <location>
        <begin position="155"/>
        <end position="164"/>
    </location>
</feature>
<feature type="region of interest" description="Disordered" evidence="1">
    <location>
        <begin position="137"/>
        <end position="164"/>
    </location>
</feature>
<dbReference type="Proteomes" id="UP000235145">
    <property type="component" value="Unassembled WGS sequence"/>
</dbReference>
<organism evidence="3 4">
    <name type="scientific">Lactuca sativa</name>
    <name type="common">Garden lettuce</name>
    <dbReference type="NCBI Taxonomy" id="4236"/>
    <lineage>
        <taxon>Eukaryota</taxon>
        <taxon>Viridiplantae</taxon>
        <taxon>Streptophyta</taxon>
        <taxon>Embryophyta</taxon>
        <taxon>Tracheophyta</taxon>
        <taxon>Spermatophyta</taxon>
        <taxon>Magnoliopsida</taxon>
        <taxon>eudicotyledons</taxon>
        <taxon>Gunneridae</taxon>
        <taxon>Pentapetalae</taxon>
        <taxon>asterids</taxon>
        <taxon>campanulids</taxon>
        <taxon>Asterales</taxon>
        <taxon>Asteraceae</taxon>
        <taxon>Cichorioideae</taxon>
        <taxon>Cichorieae</taxon>
        <taxon>Lactucinae</taxon>
        <taxon>Lactuca</taxon>
    </lineage>
</organism>
<comment type="caution">
    <text evidence="3">The sequence shown here is derived from an EMBL/GenBank/DDBJ whole genome shotgun (WGS) entry which is preliminary data.</text>
</comment>
<evidence type="ECO:0000256" key="2">
    <source>
        <dbReference type="SAM" id="SignalP"/>
    </source>
</evidence>
<name>A0A9R1XXG8_LACSA</name>
<gene>
    <name evidence="3" type="ORF">LSAT_V11C100046630</name>
</gene>
<dbReference type="EMBL" id="NBSK02000001">
    <property type="protein sequence ID" value="KAJ0224567.1"/>
    <property type="molecule type" value="Genomic_DNA"/>
</dbReference>
<accession>A0A9R1XXG8</accession>
<keyword evidence="4" id="KW-1185">Reference proteome</keyword>
<protein>
    <submittedName>
        <fullName evidence="3">Uncharacterized protein</fullName>
    </submittedName>
</protein>
<proteinExistence type="predicted"/>
<keyword evidence="2" id="KW-0732">Signal</keyword>
<feature type="signal peptide" evidence="2">
    <location>
        <begin position="1"/>
        <end position="18"/>
    </location>
</feature>
<evidence type="ECO:0000313" key="3">
    <source>
        <dbReference type="EMBL" id="KAJ0224567.1"/>
    </source>
</evidence>
<dbReference type="AlphaFoldDB" id="A0A9R1XXG8"/>